<accession>A0A918U2C0</accession>
<reference evidence="2" key="1">
    <citation type="journal article" date="2014" name="Int. J. Syst. Evol. Microbiol.">
        <title>Complete genome sequence of Corynebacterium casei LMG S-19264T (=DSM 44701T), isolated from a smear-ripened cheese.</title>
        <authorList>
            <consortium name="US DOE Joint Genome Institute (JGI-PGF)"/>
            <person name="Walter F."/>
            <person name="Albersmeier A."/>
            <person name="Kalinowski J."/>
            <person name="Ruckert C."/>
        </authorList>
    </citation>
    <scope>NUCLEOTIDE SEQUENCE</scope>
    <source>
        <strain evidence="2">JCM 4790</strain>
    </source>
</reference>
<dbReference type="RefSeq" id="WP_190191593.1">
    <property type="nucleotide sequence ID" value="NZ_BMVU01000018.1"/>
</dbReference>
<dbReference type="AlphaFoldDB" id="A0A918U2C0"/>
<feature type="region of interest" description="Disordered" evidence="1">
    <location>
        <begin position="37"/>
        <end position="58"/>
    </location>
</feature>
<evidence type="ECO:0000313" key="2">
    <source>
        <dbReference type="EMBL" id="GGX81346.1"/>
    </source>
</evidence>
<reference evidence="2" key="2">
    <citation type="submission" date="2020-09" db="EMBL/GenBank/DDBJ databases">
        <authorList>
            <person name="Sun Q."/>
            <person name="Ohkuma M."/>
        </authorList>
    </citation>
    <scope>NUCLEOTIDE SEQUENCE</scope>
    <source>
        <strain evidence="2">JCM 4790</strain>
    </source>
</reference>
<dbReference type="EMBL" id="BMVU01000018">
    <property type="protein sequence ID" value="GGX81346.1"/>
    <property type="molecule type" value="Genomic_DNA"/>
</dbReference>
<name>A0A918U2C0_9ACTN</name>
<dbReference type="Proteomes" id="UP000619244">
    <property type="component" value="Unassembled WGS sequence"/>
</dbReference>
<protein>
    <submittedName>
        <fullName evidence="2">Uncharacterized protein</fullName>
    </submittedName>
</protein>
<proteinExistence type="predicted"/>
<keyword evidence="3" id="KW-1185">Reference proteome</keyword>
<sequence>MLSQERRERLEEIDPSWCPAWQVEWQRGFHLVRRHLHDGGPLPTEPGSAVRQGEDLGR</sequence>
<organism evidence="2 3">
    <name type="scientific">Streptomyces minutiscleroticus</name>
    <dbReference type="NCBI Taxonomy" id="68238"/>
    <lineage>
        <taxon>Bacteria</taxon>
        <taxon>Bacillati</taxon>
        <taxon>Actinomycetota</taxon>
        <taxon>Actinomycetes</taxon>
        <taxon>Kitasatosporales</taxon>
        <taxon>Streptomycetaceae</taxon>
        <taxon>Streptomyces</taxon>
    </lineage>
</organism>
<comment type="caution">
    <text evidence="2">The sequence shown here is derived from an EMBL/GenBank/DDBJ whole genome shotgun (WGS) entry which is preliminary data.</text>
</comment>
<evidence type="ECO:0000256" key="1">
    <source>
        <dbReference type="SAM" id="MobiDB-lite"/>
    </source>
</evidence>
<gene>
    <name evidence="2" type="ORF">GCM10010358_39620</name>
</gene>
<evidence type="ECO:0000313" key="3">
    <source>
        <dbReference type="Proteomes" id="UP000619244"/>
    </source>
</evidence>